<dbReference type="EMBL" id="CP033895">
    <property type="protein sequence ID" value="QDL35779.1"/>
    <property type="molecule type" value="Genomic_DNA"/>
</dbReference>
<sequence length="161" mass="18169">MESLRIEVAYQILPAVARVIKKETSMFVKRKTFDACCHQLTSCRLLLSANQATLGRLRSAAGEGGEVYKRILECREMAAWVRRITTPGSDQSCLLDHLAYMDGWLLHLANELALTGYIRQMLQAVLKDDVTELYGGGHWLAVVMEEQTKLRERMRIAGVEA</sequence>
<gene>
    <name evidence="1" type="ORF">EGO53_28795</name>
</gene>
<evidence type="ECO:0000313" key="1">
    <source>
        <dbReference type="EMBL" id="QDL35779.1"/>
    </source>
</evidence>
<dbReference type="AlphaFoldDB" id="A0A515D5U7"/>
<geneLocation type="plasmid" evidence="1 2">
    <name>p2-125</name>
</geneLocation>
<proteinExistence type="predicted"/>
<organism evidence="1 2">
    <name type="scientific">Serratia liquefaciens</name>
    <dbReference type="NCBI Taxonomy" id="614"/>
    <lineage>
        <taxon>Bacteria</taxon>
        <taxon>Pseudomonadati</taxon>
        <taxon>Pseudomonadota</taxon>
        <taxon>Gammaproteobacteria</taxon>
        <taxon>Enterobacterales</taxon>
        <taxon>Yersiniaceae</taxon>
        <taxon>Serratia</taxon>
    </lineage>
</organism>
<name>A0A515D5U7_SERLI</name>
<evidence type="ECO:0000313" key="2">
    <source>
        <dbReference type="Proteomes" id="UP000317572"/>
    </source>
</evidence>
<reference evidence="1 2" key="1">
    <citation type="submission" date="2018-11" db="EMBL/GenBank/DDBJ databases">
        <title>The first complete genome of Serratia liquefaciens isolated from metalophyte plant revel distinctness adaptive mechanisms in an extreme habitat.</title>
        <authorList>
            <person name="Caneschi W.L."/>
            <person name="Sanchez A.B."/>
            <person name="Felestrino E.B."/>
            <person name="Assis R.A.B."/>
            <person name="Lemes C.G.C."/>
            <person name="Cordeiro I.F."/>
            <person name="Fonseca N.P."/>
            <person name="Villa M."/>
            <person name="Vieira I.T."/>
            <person name="Moraes L.A."/>
            <person name="Kamino L.H.Y."/>
            <person name="do Carmo F."/>
            <person name="Garcia C.M."/>
            <person name="Almeida N.F."/>
            <person name="Silva R.S."/>
            <person name="Ferro J.A."/>
            <person name="Ferro M.I.T."/>
            <person name="Varani A.M."/>
            <person name="Ferreira R.M."/>
            <person name="dos Santos V.L."/>
            <person name="Silva U.C."/>
            <person name="Setubal J.C."/>
            <person name="Moreira L.M."/>
        </authorList>
    </citation>
    <scope>NUCLEOTIDE SEQUENCE [LARGE SCALE GENOMIC DNA]</scope>
    <source>
        <strain evidence="1 2">FG3</strain>
        <plasmid evidence="1 2">p2-125</plasmid>
    </source>
</reference>
<protein>
    <submittedName>
        <fullName evidence="1">Uncharacterized protein</fullName>
    </submittedName>
</protein>
<dbReference type="Proteomes" id="UP000317572">
    <property type="component" value="Plasmid p2-125"/>
</dbReference>
<keyword evidence="1" id="KW-0614">Plasmid</keyword>
<accession>A0A515D5U7</accession>